<name>A0A9J6D7T5_RHIMP</name>
<sequence length="396" mass="44627">MLCAWLTRAGILLATVLISKVVRAASGGRFGSSKADYGMDEEYAKIARQRPTFAVYALINNVACGRPSKFKNHPDFVPSVFTYVRSRGDAAVRRHSRWWKRQKGELDTTATSATPNDMPELQDPPNENLNMDTSAAQDGVLDENSVDLQQLENENPDEGLDATKDDVPDQDSMQLQQPENGIKEHIWPDCRCQACASKKIEVLEQEIGNSQKFILQLQKQNAKLEVQLDAAMSRRVKPPKPFDTPCQDFGYKCMLSEVQESWQYFLSPEVFAELYHFNMEMGGSPACGYAITTKKGVKVHDSAQQHGLTLLNDPLQPTRVGNSVTRDTTPDLTFTRDVKKGTPSTKKTWHLLRTLLRDHPTKTQQPQRVRLLTHIYDGSEEDLLHELCNKLRGPVQ</sequence>
<reference evidence="3" key="1">
    <citation type="journal article" date="2020" name="Cell">
        <title>Large-Scale Comparative Analyses of Tick Genomes Elucidate Their Genetic Diversity and Vector Capacities.</title>
        <authorList>
            <consortium name="Tick Genome and Microbiome Consortium (TIGMIC)"/>
            <person name="Jia N."/>
            <person name="Wang J."/>
            <person name="Shi W."/>
            <person name="Du L."/>
            <person name="Sun Y."/>
            <person name="Zhan W."/>
            <person name="Jiang J.F."/>
            <person name="Wang Q."/>
            <person name="Zhang B."/>
            <person name="Ji P."/>
            <person name="Bell-Sakyi L."/>
            <person name="Cui X.M."/>
            <person name="Yuan T.T."/>
            <person name="Jiang B.G."/>
            <person name="Yang W.F."/>
            <person name="Lam T.T."/>
            <person name="Chang Q.C."/>
            <person name="Ding S.J."/>
            <person name="Wang X.J."/>
            <person name="Zhu J.G."/>
            <person name="Ruan X.D."/>
            <person name="Zhao L."/>
            <person name="Wei J.T."/>
            <person name="Ye R.Z."/>
            <person name="Que T.C."/>
            <person name="Du C.H."/>
            <person name="Zhou Y.H."/>
            <person name="Cheng J.X."/>
            <person name="Dai P.F."/>
            <person name="Guo W.B."/>
            <person name="Han X.H."/>
            <person name="Huang E.J."/>
            <person name="Li L.F."/>
            <person name="Wei W."/>
            <person name="Gao Y.C."/>
            <person name="Liu J.Z."/>
            <person name="Shao H.Z."/>
            <person name="Wang X."/>
            <person name="Wang C.C."/>
            <person name="Yang T.C."/>
            <person name="Huo Q.B."/>
            <person name="Li W."/>
            <person name="Chen H.Y."/>
            <person name="Chen S.E."/>
            <person name="Zhou L.G."/>
            <person name="Ni X.B."/>
            <person name="Tian J.H."/>
            <person name="Sheng Y."/>
            <person name="Liu T."/>
            <person name="Pan Y.S."/>
            <person name="Xia L.Y."/>
            <person name="Li J."/>
            <person name="Zhao F."/>
            <person name="Cao W.C."/>
        </authorList>
    </citation>
    <scope>NUCLEOTIDE SEQUENCE</scope>
    <source>
        <strain evidence="3">Rmic-2018</strain>
    </source>
</reference>
<feature type="region of interest" description="Disordered" evidence="1">
    <location>
        <begin position="103"/>
        <end position="133"/>
    </location>
</feature>
<organism evidence="3 4">
    <name type="scientific">Rhipicephalus microplus</name>
    <name type="common">Cattle tick</name>
    <name type="synonym">Boophilus microplus</name>
    <dbReference type="NCBI Taxonomy" id="6941"/>
    <lineage>
        <taxon>Eukaryota</taxon>
        <taxon>Metazoa</taxon>
        <taxon>Ecdysozoa</taxon>
        <taxon>Arthropoda</taxon>
        <taxon>Chelicerata</taxon>
        <taxon>Arachnida</taxon>
        <taxon>Acari</taxon>
        <taxon>Parasitiformes</taxon>
        <taxon>Ixodida</taxon>
        <taxon>Ixodoidea</taxon>
        <taxon>Ixodidae</taxon>
        <taxon>Rhipicephalinae</taxon>
        <taxon>Rhipicephalus</taxon>
        <taxon>Boophilus</taxon>
    </lineage>
</organism>
<proteinExistence type="predicted"/>
<dbReference type="VEuPathDB" id="VectorBase:LOC119179890"/>
<gene>
    <name evidence="3" type="ORF">HPB51_025616</name>
</gene>
<comment type="caution">
    <text evidence="3">The sequence shown here is derived from an EMBL/GenBank/DDBJ whole genome shotgun (WGS) entry which is preliminary data.</text>
</comment>
<dbReference type="EMBL" id="JABSTU010000011">
    <property type="protein sequence ID" value="KAH8010181.1"/>
    <property type="molecule type" value="Genomic_DNA"/>
</dbReference>
<evidence type="ECO:0000256" key="1">
    <source>
        <dbReference type="SAM" id="MobiDB-lite"/>
    </source>
</evidence>
<feature type="signal peptide" evidence="2">
    <location>
        <begin position="1"/>
        <end position="24"/>
    </location>
</feature>
<dbReference type="Proteomes" id="UP000821866">
    <property type="component" value="Chromosome 9"/>
</dbReference>
<keyword evidence="4" id="KW-1185">Reference proteome</keyword>
<evidence type="ECO:0000256" key="2">
    <source>
        <dbReference type="SAM" id="SignalP"/>
    </source>
</evidence>
<feature type="chain" id="PRO_5039952237" evidence="2">
    <location>
        <begin position="25"/>
        <end position="396"/>
    </location>
</feature>
<dbReference type="AlphaFoldDB" id="A0A9J6D7T5"/>
<reference evidence="3" key="2">
    <citation type="submission" date="2021-09" db="EMBL/GenBank/DDBJ databases">
        <authorList>
            <person name="Jia N."/>
            <person name="Wang J."/>
            <person name="Shi W."/>
            <person name="Du L."/>
            <person name="Sun Y."/>
            <person name="Zhan W."/>
            <person name="Jiang J."/>
            <person name="Wang Q."/>
            <person name="Zhang B."/>
            <person name="Ji P."/>
            <person name="Sakyi L.B."/>
            <person name="Cui X."/>
            <person name="Yuan T."/>
            <person name="Jiang B."/>
            <person name="Yang W."/>
            <person name="Lam T.T.-Y."/>
            <person name="Chang Q."/>
            <person name="Ding S."/>
            <person name="Wang X."/>
            <person name="Zhu J."/>
            <person name="Ruan X."/>
            <person name="Zhao L."/>
            <person name="Wei J."/>
            <person name="Que T."/>
            <person name="Du C."/>
            <person name="Cheng J."/>
            <person name="Dai P."/>
            <person name="Han X."/>
            <person name="Huang E."/>
            <person name="Gao Y."/>
            <person name="Liu J."/>
            <person name="Shao H."/>
            <person name="Ye R."/>
            <person name="Li L."/>
            <person name="Wei W."/>
            <person name="Wang X."/>
            <person name="Wang C."/>
            <person name="Huo Q."/>
            <person name="Li W."/>
            <person name="Guo W."/>
            <person name="Chen H."/>
            <person name="Chen S."/>
            <person name="Zhou L."/>
            <person name="Zhou L."/>
            <person name="Ni X."/>
            <person name="Tian J."/>
            <person name="Zhou Y."/>
            <person name="Sheng Y."/>
            <person name="Liu T."/>
            <person name="Pan Y."/>
            <person name="Xia L."/>
            <person name="Li J."/>
            <person name="Zhao F."/>
            <person name="Cao W."/>
        </authorList>
    </citation>
    <scope>NUCLEOTIDE SEQUENCE</scope>
    <source>
        <strain evidence="3">Rmic-2018</strain>
        <tissue evidence="3">Larvae</tissue>
    </source>
</reference>
<evidence type="ECO:0000313" key="3">
    <source>
        <dbReference type="EMBL" id="KAH8010181.1"/>
    </source>
</evidence>
<keyword evidence="2" id="KW-0732">Signal</keyword>
<evidence type="ECO:0000313" key="4">
    <source>
        <dbReference type="Proteomes" id="UP000821866"/>
    </source>
</evidence>
<protein>
    <submittedName>
        <fullName evidence="3">Uncharacterized protein</fullName>
    </submittedName>
</protein>
<accession>A0A9J6D7T5</accession>